<gene>
    <name evidence="4" type="ORF">GCM10010917_18430</name>
</gene>
<reference evidence="5" key="1">
    <citation type="journal article" date="2019" name="Int. J. Syst. Evol. Microbiol.">
        <title>The Global Catalogue of Microorganisms (GCM) 10K type strain sequencing project: providing services to taxonomists for standard genome sequencing and annotation.</title>
        <authorList>
            <consortium name="The Broad Institute Genomics Platform"/>
            <consortium name="The Broad Institute Genome Sequencing Center for Infectious Disease"/>
            <person name="Wu L."/>
            <person name="Ma J."/>
        </authorList>
    </citation>
    <scope>NUCLEOTIDE SEQUENCE [LARGE SCALE GENOMIC DNA]</scope>
    <source>
        <strain evidence="5">CGMCC 1.15044</strain>
    </source>
</reference>
<accession>A0ABQ1FXV1</accession>
<organism evidence="4 5">
    <name type="scientific">Paenibacillus physcomitrellae</name>
    <dbReference type="NCBI Taxonomy" id="1619311"/>
    <lineage>
        <taxon>Bacteria</taxon>
        <taxon>Bacillati</taxon>
        <taxon>Bacillota</taxon>
        <taxon>Bacilli</taxon>
        <taxon>Bacillales</taxon>
        <taxon>Paenibacillaceae</taxon>
        <taxon>Paenibacillus</taxon>
    </lineage>
</organism>
<keyword evidence="5" id="KW-1185">Reference proteome</keyword>
<evidence type="ECO:0000256" key="1">
    <source>
        <dbReference type="ARBA" id="ARBA00005417"/>
    </source>
</evidence>
<sequence length="151" mass="17577">MDPKYRTKRTTFPKNFGIIIDRPGYIPSKSGFENLKKLADIQRLITDQDIKEVMRRVGLDPELKQKVKNYSLGMKQKLAIAQAIMENQEVLLLDEPFNGLDQDSITNIRQMLLDFKKAGKTILLTSHNKEDIDLLSDHVYQINQRKLEQLY</sequence>
<evidence type="ECO:0000313" key="4">
    <source>
        <dbReference type="EMBL" id="GGA33553.1"/>
    </source>
</evidence>
<keyword evidence="2" id="KW-0813">Transport</keyword>
<comment type="caution">
    <text evidence="4">The sequence shown here is derived from an EMBL/GenBank/DDBJ whole genome shotgun (WGS) entry which is preliminary data.</text>
</comment>
<dbReference type="InterPro" id="IPR027417">
    <property type="entry name" value="P-loop_NTPase"/>
</dbReference>
<dbReference type="PANTHER" id="PTHR43335:SF4">
    <property type="entry name" value="ABC TRANSPORTER, ATP-BINDING PROTEIN"/>
    <property type="match status" value="1"/>
</dbReference>
<name>A0ABQ1FXV1_9BACL</name>
<dbReference type="SUPFAM" id="SSF52540">
    <property type="entry name" value="P-loop containing nucleoside triphosphate hydrolases"/>
    <property type="match status" value="1"/>
</dbReference>
<proteinExistence type="inferred from homology"/>
<evidence type="ECO:0000259" key="3">
    <source>
        <dbReference type="Pfam" id="PF00005"/>
    </source>
</evidence>
<dbReference type="EMBL" id="BMHF01000005">
    <property type="protein sequence ID" value="GGA33553.1"/>
    <property type="molecule type" value="Genomic_DNA"/>
</dbReference>
<evidence type="ECO:0000313" key="5">
    <source>
        <dbReference type="Proteomes" id="UP000609323"/>
    </source>
</evidence>
<comment type="similarity">
    <text evidence="1">Belongs to the ABC transporter superfamily.</text>
</comment>
<protein>
    <recommendedName>
        <fullName evidence="3">ABC transporter domain-containing protein</fullName>
    </recommendedName>
</protein>
<dbReference type="Gene3D" id="3.40.50.300">
    <property type="entry name" value="P-loop containing nucleotide triphosphate hydrolases"/>
    <property type="match status" value="1"/>
</dbReference>
<dbReference type="InterPro" id="IPR003439">
    <property type="entry name" value="ABC_transporter-like_ATP-bd"/>
</dbReference>
<feature type="domain" description="ABC transporter" evidence="3">
    <location>
        <begin position="8"/>
        <end position="98"/>
    </location>
</feature>
<evidence type="ECO:0000256" key="2">
    <source>
        <dbReference type="ARBA" id="ARBA00022448"/>
    </source>
</evidence>
<dbReference type="Pfam" id="PF00005">
    <property type="entry name" value="ABC_tran"/>
    <property type="match status" value="1"/>
</dbReference>
<dbReference type="PANTHER" id="PTHR43335">
    <property type="entry name" value="ABC TRANSPORTER, ATP-BINDING PROTEIN"/>
    <property type="match status" value="1"/>
</dbReference>
<dbReference type="Proteomes" id="UP000609323">
    <property type="component" value="Unassembled WGS sequence"/>
</dbReference>